<evidence type="ECO:0000313" key="1">
    <source>
        <dbReference type="EMBL" id="GCA65144.1"/>
    </source>
</evidence>
<keyword evidence="2" id="KW-1185">Reference proteome</keyword>
<comment type="caution">
    <text evidence="1">The sequence shown here is derived from an EMBL/GenBank/DDBJ whole genome shotgun (WGS) entry which is preliminary data.</text>
</comment>
<dbReference type="EMBL" id="BDIP01009951">
    <property type="protein sequence ID" value="GCA65144.1"/>
    <property type="molecule type" value="Genomic_DNA"/>
</dbReference>
<gene>
    <name evidence="1" type="ORF">KIPB_016378</name>
</gene>
<sequence length="29" mass="3249">MDSLLSNPPVVTQPEEDVVFPVYDDIEEA</sequence>
<accession>A0A391NVH8</accession>
<name>A0A391NVH8_9EUKA</name>
<protein>
    <submittedName>
        <fullName evidence="1">Uncharacterized protein</fullName>
    </submittedName>
</protein>
<dbReference type="AlphaFoldDB" id="A0A391NVH8"/>
<organism evidence="1 2">
    <name type="scientific">Kipferlia bialata</name>
    <dbReference type="NCBI Taxonomy" id="797122"/>
    <lineage>
        <taxon>Eukaryota</taxon>
        <taxon>Metamonada</taxon>
        <taxon>Carpediemonas-like organisms</taxon>
        <taxon>Kipferlia</taxon>
    </lineage>
</organism>
<dbReference type="Proteomes" id="UP000265618">
    <property type="component" value="Unassembled WGS sequence"/>
</dbReference>
<reference evidence="1 2" key="1">
    <citation type="journal article" date="2018" name="PLoS ONE">
        <title>The draft genome of Kipferlia bialata reveals reductive genome evolution in fornicate parasites.</title>
        <authorList>
            <person name="Tanifuji G."/>
            <person name="Takabayashi S."/>
            <person name="Kume K."/>
            <person name="Takagi M."/>
            <person name="Nakayama T."/>
            <person name="Kamikawa R."/>
            <person name="Inagaki Y."/>
            <person name="Hashimoto T."/>
        </authorList>
    </citation>
    <scope>NUCLEOTIDE SEQUENCE [LARGE SCALE GENOMIC DNA]</scope>
    <source>
        <strain evidence="1">NY0173</strain>
    </source>
</reference>
<evidence type="ECO:0000313" key="2">
    <source>
        <dbReference type="Proteomes" id="UP000265618"/>
    </source>
</evidence>
<feature type="non-terminal residue" evidence="1">
    <location>
        <position position="29"/>
    </location>
</feature>
<proteinExistence type="predicted"/>